<keyword evidence="11 14" id="KW-1133">Transmembrane helix</keyword>
<evidence type="ECO:0000256" key="6">
    <source>
        <dbReference type="ARBA" id="ARBA00022692"/>
    </source>
</evidence>
<keyword evidence="17" id="KW-1185">Reference proteome</keyword>
<dbReference type="InterPro" id="IPR013083">
    <property type="entry name" value="Znf_RING/FYVE/PHD"/>
</dbReference>
<evidence type="ECO:0000256" key="7">
    <source>
        <dbReference type="ARBA" id="ARBA00022723"/>
    </source>
</evidence>
<reference evidence="16 17" key="1">
    <citation type="submission" date="2024-05" db="EMBL/GenBank/DDBJ databases">
        <title>Long read based assembly of the Candida bracarensis genome reveals expanded adhesin content.</title>
        <authorList>
            <person name="Marcet-Houben M."/>
            <person name="Ksiezopolska E."/>
            <person name="Gabaldon T."/>
        </authorList>
    </citation>
    <scope>NUCLEOTIDE SEQUENCE [LARGE SCALE GENOMIC DNA]</scope>
    <source>
        <strain evidence="16 17">CBM6</strain>
    </source>
</reference>
<evidence type="ECO:0000256" key="1">
    <source>
        <dbReference type="ARBA" id="ARBA00000900"/>
    </source>
</evidence>
<keyword evidence="9" id="KW-0833">Ubl conjugation pathway</keyword>
<gene>
    <name evidence="16" type="ORF">RNJ44_04865</name>
</gene>
<proteinExistence type="predicted"/>
<dbReference type="Pfam" id="PF12906">
    <property type="entry name" value="RINGv"/>
    <property type="match status" value="1"/>
</dbReference>
<evidence type="ECO:0000256" key="5">
    <source>
        <dbReference type="ARBA" id="ARBA00022679"/>
    </source>
</evidence>
<keyword evidence="10" id="KW-0862">Zinc</keyword>
<feature type="transmembrane region" description="Helical" evidence="14">
    <location>
        <begin position="666"/>
        <end position="689"/>
    </location>
</feature>
<dbReference type="PANTHER" id="PTHR13145">
    <property type="entry name" value="SSM4 PROTEIN"/>
    <property type="match status" value="1"/>
</dbReference>
<evidence type="ECO:0000256" key="2">
    <source>
        <dbReference type="ARBA" id="ARBA00004141"/>
    </source>
</evidence>
<evidence type="ECO:0000256" key="9">
    <source>
        <dbReference type="ARBA" id="ARBA00022786"/>
    </source>
</evidence>
<organism evidence="16 17">
    <name type="scientific">Nakaseomyces bracarensis</name>
    <dbReference type="NCBI Taxonomy" id="273131"/>
    <lineage>
        <taxon>Eukaryota</taxon>
        <taxon>Fungi</taxon>
        <taxon>Dikarya</taxon>
        <taxon>Ascomycota</taxon>
        <taxon>Saccharomycotina</taxon>
        <taxon>Saccharomycetes</taxon>
        <taxon>Saccharomycetales</taxon>
        <taxon>Saccharomycetaceae</taxon>
        <taxon>Nakaseomyces</taxon>
    </lineage>
</organism>
<evidence type="ECO:0000256" key="3">
    <source>
        <dbReference type="ARBA" id="ARBA00004906"/>
    </source>
</evidence>
<dbReference type="Gene3D" id="3.30.40.10">
    <property type="entry name" value="Zinc/RING finger domain, C3HC4 (zinc finger)"/>
    <property type="match status" value="1"/>
</dbReference>
<evidence type="ECO:0000256" key="4">
    <source>
        <dbReference type="ARBA" id="ARBA00012483"/>
    </source>
</evidence>
<evidence type="ECO:0000256" key="11">
    <source>
        <dbReference type="ARBA" id="ARBA00022989"/>
    </source>
</evidence>
<feature type="transmembrane region" description="Helical" evidence="14">
    <location>
        <begin position="173"/>
        <end position="194"/>
    </location>
</feature>
<evidence type="ECO:0000256" key="13">
    <source>
        <dbReference type="SAM" id="MobiDB-lite"/>
    </source>
</evidence>
<feature type="transmembrane region" description="Helical" evidence="14">
    <location>
        <begin position="1024"/>
        <end position="1047"/>
    </location>
</feature>
<protein>
    <recommendedName>
        <fullName evidence="4">RING-type E3 ubiquitin transferase</fullName>
        <ecNumber evidence="4">2.3.2.27</ecNumber>
    </recommendedName>
</protein>
<keyword evidence="6 14" id="KW-0812">Transmembrane</keyword>
<name>A0ABR4NW44_9SACH</name>
<dbReference type="PANTHER" id="PTHR13145:SF0">
    <property type="entry name" value="E3 UBIQUITIN-PROTEIN LIGASE MARCHF6"/>
    <property type="match status" value="1"/>
</dbReference>
<comment type="subcellular location">
    <subcellularLocation>
        <location evidence="2">Membrane</location>
        <topology evidence="2">Multi-pass membrane protein</topology>
    </subcellularLocation>
</comment>
<feature type="transmembrane region" description="Helical" evidence="14">
    <location>
        <begin position="103"/>
        <end position="124"/>
    </location>
</feature>
<keyword evidence="5" id="KW-0808">Transferase</keyword>
<feature type="transmembrane region" description="Helical" evidence="14">
    <location>
        <begin position="1190"/>
        <end position="1214"/>
    </location>
</feature>
<feature type="transmembrane region" description="Helical" evidence="14">
    <location>
        <begin position="941"/>
        <end position="961"/>
    </location>
</feature>
<feature type="compositionally biased region" description="Acidic residues" evidence="13">
    <location>
        <begin position="275"/>
        <end position="284"/>
    </location>
</feature>
<feature type="transmembrane region" description="Helical" evidence="14">
    <location>
        <begin position="547"/>
        <end position="576"/>
    </location>
</feature>
<sequence length="1240" mass="143293">MDADIPPNSTCRICRGEATEDSPLFHPCKCRGSIKYIHESCLLEWIASKNIDISKPNTEVSCDICHHPFNFKTTYVENMPEKIPFIVLMKSTLKTSFMRLKKAIEFATAIALFFFGWPLVWNALGKLYTFILDGSLPFKNDLTRSLLFGFPEQPELYANIKLDEMTVLKQLLWNYKFTGLQIALIVILHIALYFQYDMIVREEVFSKMILHKIGPKISINDMKARLMERFPMMDEVMIDHLAEALRAREINRNDPPPAVPQNLANNNQNIHELDMDSDGEENDPDFVPVDENVNESESDEDNNNNQGFENGEFVDPFRERFEEMMNRRAQNQFDNLIAQQQEQRAQNAMNRPNAPVFIPPVQQENAANDQERENVPNGVANAANADDGGNVLLINIKLNFSIIIGYFVIGSVVCSLYLLLAYLIPTFIGFGLLKLYSKIIEIFMRGVLYLVSLTYLDKIYFNLLNFIPFGNLVHEKILVNVSNGCQTYYFAYQNNTMKNSMFLRSLPSITTYLTTIAIIAAVSEFISKGYGKMNGMTNNLKRQIFQITFALRCTFKVFTLFFIELAGFPILAGVMLDVAFFCPILRSNSDILCIPYIFRVWFPLSFFVYWIIGTLYMYWFAKYIGMIRKDIIRPGVLFFIRSPEDPNIRILHDSLIHPMGIQLSRLCLSMFIYAVFIIVGFGFHTRLLFPIILKSNFFSIAESLKPDSIIDTNAIAMSLTCYATRYILEDNSFVKKAVKDYWIYVFKVCARNLRLSSFILGNDVATERGHILYRNYFYQLFASQSAQWSNPELFTSPKTYEEASRLFQEKPNIHAYFIPDGILMRVPSSDIVSRSYVQTMFVPVTTDDKLLKPLDLEKINQRNKATAGEFGYLDEQNTEFDHYFVVYVPPNFRMKYMILISLIWLFSSFLLIGITVVSHFTTRLFCLPVQLFVPTWLTEQFTNHINIYFVCIGSIFLSSLIPKYYAFMKHRTAVVVDNEDSHDHEEDNNNLNERRQEVDDDQLEAGVGLLNALNEFKETFAIKFLFGILVISVDMIVSFLSFTMLLYHSVQVVRYLLSFTFSNPLEDFLSYLNMNSILVADNKFVRLYQLLISALVYRKAMKTSAIFFSNRDRRFTTLAKMLLSTIFKKSLKFHLINIAYLTLLALIFNILTNPQIIELSDFSQILSGSIFAKEKNSLKASNWTVLDHSYMVILIGSYLGYLLVRGITFFSNWWHVLEQRVKDSIYTKGKKLENLTEDNN</sequence>
<dbReference type="PROSITE" id="PS51292">
    <property type="entry name" value="ZF_RING_CH"/>
    <property type="match status" value="1"/>
</dbReference>
<dbReference type="SUPFAM" id="SSF57850">
    <property type="entry name" value="RING/U-box"/>
    <property type="match status" value="1"/>
</dbReference>
<keyword evidence="12 14" id="KW-0472">Membrane</keyword>
<evidence type="ECO:0000256" key="14">
    <source>
        <dbReference type="SAM" id="Phobius"/>
    </source>
</evidence>
<evidence type="ECO:0000313" key="17">
    <source>
        <dbReference type="Proteomes" id="UP001623330"/>
    </source>
</evidence>
<dbReference type="InterPro" id="IPR011016">
    <property type="entry name" value="Znf_RING-CH"/>
</dbReference>
<dbReference type="CDD" id="cd16702">
    <property type="entry name" value="RING_CH-C4HC3_MARCH6"/>
    <property type="match status" value="1"/>
</dbReference>
<dbReference type="EMBL" id="JBEVYD010000005">
    <property type="protein sequence ID" value="KAL3232949.1"/>
    <property type="molecule type" value="Genomic_DNA"/>
</dbReference>
<evidence type="ECO:0000256" key="12">
    <source>
        <dbReference type="ARBA" id="ARBA00023136"/>
    </source>
</evidence>
<evidence type="ECO:0000256" key="8">
    <source>
        <dbReference type="ARBA" id="ARBA00022771"/>
    </source>
</evidence>
<feature type="transmembrane region" description="Helical" evidence="14">
    <location>
        <begin position="1131"/>
        <end position="1151"/>
    </location>
</feature>
<evidence type="ECO:0000259" key="15">
    <source>
        <dbReference type="PROSITE" id="PS51292"/>
    </source>
</evidence>
<feature type="region of interest" description="Disordered" evidence="13">
    <location>
        <begin position="272"/>
        <end position="311"/>
    </location>
</feature>
<comment type="catalytic activity">
    <reaction evidence="1">
        <text>S-ubiquitinyl-[E2 ubiquitin-conjugating enzyme]-L-cysteine + [acceptor protein]-L-lysine = [E2 ubiquitin-conjugating enzyme]-L-cysteine + N(6)-ubiquitinyl-[acceptor protein]-L-lysine.</text>
        <dbReference type="EC" id="2.3.2.27"/>
    </reaction>
</comment>
<comment type="caution">
    <text evidence="16">The sequence shown here is derived from an EMBL/GenBank/DDBJ whole genome shotgun (WGS) entry which is preliminary data.</text>
</comment>
<dbReference type="Proteomes" id="UP001623330">
    <property type="component" value="Unassembled WGS sequence"/>
</dbReference>
<feature type="transmembrane region" description="Helical" evidence="14">
    <location>
        <begin position="596"/>
        <end position="619"/>
    </location>
</feature>
<keyword evidence="7" id="KW-0479">Metal-binding</keyword>
<feature type="compositionally biased region" description="Acidic residues" evidence="13">
    <location>
        <begin position="292"/>
        <end position="302"/>
    </location>
</feature>
<feature type="transmembrane region" description="Helical" evidence="14">
    <location>
        <begin position="509"/>
        <end position="526"/>
    </location>
</feature>
<accession>A0ABR4NW44</accession>
<evidence type="ECO:0000256" key="10">
    <source>
        <dbReference type="ARBA" id="ARBA00022833"/>
    </source>
</evidence>
<dbReference type="SMART" id="SM00744">
    <property type="entry name" value="RINGv"/>
    <property type="match status" value="1"/>
</dbReference>
<dbReference type="EC" id="2.3.2.27" evidence="4"/>
<feature type="domain" description="RING-CH-type" evidence="15">
    <location>
        <begin position="3"/>
        <end position="72"/>
    </location>
</feature>
<feature type="transmembrane region" description="Helical" evidence="14">
    <location>
        <begin position="896"/>
        <end position="921"/>
    </location>
</feature>
<keyword evidence="8" id="KW-0863">Zinc-finger</keyword>
<feature type="transmembrane region" description="Helical" evidence="14">
    <location>
        <begin position="1087"/>
        <end position="1110"/>
    </location>
</feature>
<comment type="pathway">
    <text evidence="3">Protein modification; protein ubiquitination.</text>
</comment>
<evidence type="ECO:0000313" key="16">
    <source>
        <dbReference type="EMBL" id="KAL3232949.1"/>
    </source>
</evidence>